<feature type="compositionally biased region" description="Basic residues" evidence="1">
    <location>
        <begin position="81"/>
        <end position="90"/>
    </location>
</feature>
<feature type="compositionally biased region" description="Low complexity" evidence="1">
    <location>
        <begin position="46"/>
        <end position="57"/>
    </location>
</feature>
<reference evidence="2 3" key="1">
    <citation type="submission" date="2019-04" db="EMBL/GenBank/DDBJ databases">
        <title>Friends and foes A comparative genomics study of 23 Aspergillus species from section Flavi.</title>
        <authorList>
            <consortium name="DOE Joint Genome Institute"/>
            <person name="Kjaerbolling I."/>
            <person name="Vesth T."/>
            <person name="Frisvad J.C."/>
            <person name="Nybo J.L."/>
            <person name="Theobald S."/>
            <person name="Kildgaard S."/>
            <person name="Isbrandt T."/>
            <person name="Kuo A."/>
            <person name="Sato A."/>
            <person name="Lyhne E.K."/>
            <person name="Kogle M.E."/>
            <person name="Wiebenga A."/>
            <person name="Kun R.S."/>
            <person name="Lubbers R.J."/>
            <person name="Makela M.R."/>
            <person name="Barry K."/>
            <person name="Chovatia M."/>
            <person name="Clum A."/>
            <person name="Daum C."/>
            <person name="Haridas S."/>
            <person name="He G."/>
            <person name="LaButti K."/>
            <person name="Lipzen A."/>
            <person name="Mondo S."/>
            <person name="Riley R."/>
            <person name="Salamov A."/>
            <person name="Simmons B.A."/>
            <person name="Magnuson J.K."/>
            <person name="Henrissat B."/>
            <person name="Mortensen U.H."/>
            <person name="Larsen T.O."/>
            <person name="Devries R.P."/>
            <person name="Grigoriev I.V."/>
            <person name="Machida M."/>
            <person name="Baker S.E."/>
            <person name="Andersen M.R."/>
        </authorList>
    </citation>
    <scope>NUCLEOTIDE SEQUENCE [LARGE SCALE GENOMIC DNA]</scope>
    <source>
        <strain evidence="2 3">CBS 151.66</strain>
    </source>
</reference>
<protein>
    <submittedName>
        <fullName evidence="2">Uncharacterized protein</fullName>
    </submittedName>
</protein>
<dbReference type="Proteomes" id="UP000326565">
    <property type="component" value="Unassembled WGS sequence"/>
</dbReference>
<feature type="compositionally biased region" description="Polar residues" evidence="1">
    <location>
        <begin position="672"/>
        <end position="691"/>
    </location>
</feature>
<organism evidence="2 3">
    <name type="scientific">Aspergillus leporis</name>
    <dbReference type="NCBI Taxonomy" id="41062"/>
    <lineage>
        <taxon>Eukaryota</taxon>
        <taxon>Fungi</taxon>
        <taxon>Dikarya</taxon>
        <taxon>Ascomycota</taxon>
        <taxon>Pezizomycotina</taxon>
        <taxon>Eurotiomycetes</taxon>
        <taxon>Eurotiomycetidae</taxon>
        <taxon>Eurotiales</taxon>
        <taxon>Aspergillaceae</taxon>
        <taxon>Aspergillus</taxon>
        <taxon>Aspergillus subgen. Circumdati</taxon>
    </lineage>
</organism>
<name>A0A5N5WWU2_9EURO</name>
<accession>A0A5N5WWU2</accession>
<feature type="region of interest" description="Disordered" evidence="1">
    <location>
        <begin position="150"/>
        <end position="169"/>
    </location>
</feature>
<feature type="region of interest" description="Disordered" evidence="1">
    <location>
        <begin position="672"/>
        <end position="694"/>
    </location>
</feature>
<feature type="compositionally biased region" description="Low complexity" evidence="1">
    <location>
        <begin position="734"/>
        <end position="766"/>
    </location>
</feature>
<evidence type="ECO:0000256" key="1">
    <source>
        <dbReference type="SAM" id="MobiDB-lite"/>
    </source>
</evidence>
<feature type="compositionally biased region" description="Acidic residues" evidence="1">
    <location>
        <begin position="911"/>
        <end position="922"/>
    </location>
</feature>
<dbReference type="OrthoDB" id="4159838at2759"/>
<evidence type="ECO:0000313" key="3">
    <source>
        <dbReference type="Proteomes" id="UP000326565"/>
    </source>
</evidence>
<sequence>MEDIRPTAKWANRMLRPLSSIYHRLEKHNEILTSITHSKLKERGDTGSSGRTRSSRTNSVEQSCSYSDEEPDDPAWVPGRPIKRRIRHNYSSRGQRNGARRRSRLSIHSPERQKTLPGAIEIATPLITGTAKQSLEWTSARKQLFRNVLPTGSTGGSDQRRATRTNNSSFPAYQGSWKEVLDLSRDAGFVDIALVLDRIFIKFLSKTRHNATYLQAQQQGRGARSLLSTAARRLPEFIAEEQRMQDGVDEYQEVDMCDAYFSELEAHYAPGGNGWLPLREAVRAQGINLVSEMIHKGWVTKLAACRLLEECVNHGEFDAFEVLLSRHLATVHTYFYPMAFDPHRPSTHCDDPVYILRNYYTRSTGSRSFTFDELAKLLSRGAIPPEWMVTNVWKRCVDGAIKSLSAQDVDSAAAARLIEAVILSAGGVYQVLDMPLYKGKGTSTARGRPRDTRASANTASLLKGQSPCPVPIQDALNNLASSLITALCGMYIARSQSDGEGERATGVKVRNTLRCLAFTVQRAIGMGQSSCETEATTFQPLRRGFVLLGDCLLQCGEIWSFAPIGPLNSISRNNMETFFFSLASQHDLIKELAELSRQVVRFYEHKRNCDQTRTSPGIRLKVSQLAQSTSIRGLSLFLAKVAAETAMALAESTLDPDDHTWAVEVQQKAVSFQQGQTMKQSPASRNANPDDSTGLYRWEESISEWVASTPAAKAKFTQLNLVSKAEATRSQQPSTIACSTSSISASSSPSKDAASSVTSSAPSVSAKRAYTAAGSGPRSCKRLRSFLVGSKTGSSPIAADHSLLEESPIAARTRAARGALKELIQTKVPTGFTVNGSASMEPMTPKVEVVIVNKNVSALDPMINSRYLQASHDRTRSSRRKSLSTTAEHFERPSALPTASVPRRWTIPCSQDDDSDDELSFL</sequence>
<dbReference type="EMBL" id="ML732270">
    <property type="protein sequence ID" value="KAB8071512.1"/>
    <property type="molecule type" value="Genomic_DNA"/>
</dbReference>
<feature type="region of interest" description="Disordered" evidence="1">
    <location>
        <begin position="870"/>
        <end position="922"/>
    </location>
</feature>
<feature type="region of interest" description="Disordered" evidence="1">
    <location>
        <begin position="730"/>
        <end position="778"/>
    </location>
</feature>
<keyword evidence="3" id="KW-1185">Reference proteome</keyword>
<evidence type="ECO:0000313" key="2">
    <source>
        <dbReference type="EMBL" id="KAB8071512.1"/>
    </source>
</evidence>
<proteinExistence type="predicted"/>
<feature type="region of interest" description="Disordered" evidence="1">
    <location>
        <begin position="36"/>
        <end position="116"/>
    </location>
</feature>
<dbReference type="AlphaFoldDB" id="A0A5N5WWU2"/>
<gene>
    <name evidence="2" type="ORF">BDV29DRAFT_16825</name>
</gene>